<evidence type="ECO:0000256" key="5">
    <source>
        <dbReference type="ARBA" id="ARBA00035651"/>
    </source>
</evidence>
<dbReference type="Pfam" id="PF15254">
    <property type="entry name" value="CCDC14"/>
    <property type="match status" value="1"/>
</dbReference>
<evidence type="ECO:0000256" key="7">
    <source>
        <dbReference type="SAM" id="MobiDB-lite"/>
    </source>
</evidence>
<dbReference type="CDD" id="cd23019">
    <property type="entry name" value="DD_ROP"/>
    <property type="match status" value="1"/>
</dbReference>
<evidence type="ECO:0000313" key="9">
    <source>
        <dbReference type="Proteomes" id="UP000050525"/>
    </source>
</evidence>
<dbReference type="PANTHER" id="PTHR22367:SF2">
    <property type="entry name" value="COILED-COIL DOMAIN-CONTAINING PROTEIN 14"/>
    <property type="match status" value="1"/>
</dbReference>
<dbReference type="PANTHER" id="PTHR22367">
    <property type="entry name" value="COILED-COIL DOMAIN-CONTAINING PROTEIN 14"/>
    <property type="match status" value="1"/>
</dbReference>
<evidence type="ECO:0000313" key="8">
    <source>
        <dbReference type="EMBL" id="KYO18174.1"/>
    </source>
</evidence>
<dbReference type="AlphaFoldDB" id="A0A151M0X7"/>
<feature type="coiled-coil region" evidence="6">
    <location>
        <begin position="704"/>
        <end position="798"/>
    </location>
</feature>
<keyword evidence="2" id="KW-0282">Flagellum</keyword>
<dbReference type="Gene3D" id="1.20.890.10">
    <property type="entry name" value="cAMP-dependent protein kinase regulatory subunit, dimerization-anchoring domain"/>
    <property type="match status" value="1"/>
</dbReference>
<feature type="region of interest" description="Disordered" evidence="7">
    <location>
        <begin position="369"/>
        <end position="389"/>
    </location>
</feature>
<reference evidence="8 9" key="1">
    <citation type="journal article" date="2012" name="Genome Biol.">
        <title>Sequencing three crocodilian genomes to illuminate the evolution of archosaurs and amniotes.</title>
        <authorList>
            <person name="St John J.A."/>
            <person name="Braun E.L."/>
            <person name="Isberg S.R."/>
            <person name="Miles L.G."/>
            <person name="Chong A.Y."/>
            <person name="Gongora J."/>
            <person name="Dalzell P."/>
            <person name="Moran C."/>
            <person name="Bed'hom B."/>
            <person name="Abzhanov A."/>
            <person name="Burgess S.C."/>
            <person name="Cooksey A.M."/>
            <person name="Castoe T.A."/>
            <person name="Crawford N.G."/>
            <person name="Densmore L.D."/>
            <person name="Drew J.C."/>
            <person name="Edwards S.V."/>
            <person name="Faircloth B.C."/>
            <person name="Fujita M.K."/>
            <person name="Greenwold M.J."/>
            <person name="Hoffmann F.G."/>
            <person name="Howard J.M."/>
            <person name="Iguchi T."/>
            <person name="Janes D.E."/>
            <person name="Khan S.Y."/>
            <person name="Kohno S."/>
            <person name="de Koning A.J."/>
            <person name="Lance S.L."/>
            <person name="McCarthy F.M."/>
            <person name="McCormack J.E."/>
            <person name="Merchant M.E."/>
            <person name="Peterson D.G."/>
            <person name="Pollock D.D."/>
            <person name="Pourmand N."/>
            <person name="Raney B.J."/>
            <person name="Roessler K.A."/>
            <person name="Sanford J.R."/>
            <person name="Sawyer R.H."/>
            <person name="Schmidt C.J."/>
            <person name="Triplett E.W."/>
            <person name="Tuberville T.D."/>
            <person name="Venegas-Anaya M."/>
            <person name="Howard J.T."/>
            <person name="Jarvis E.D."/>
            <person name="Guillette L.J.Jr."/>
            <person name="Glenn T.C."/>
            <person name="Green R.E."/>
            <person name="Ray D.A."/>
        </authorList>
    </citation>
    <scope>NUCLEOTIDE SEQUENCE [LARGE SCALE GENOMIC DNA]</scope>
    <source>
        <strain evidence="8">KSC_2009_1</strain>
    </source>
</reference>
<keyword evidence="6" id="KW-0175">Coiled coil</keyword>
<dbReference type="Proteomes" id="UP000050525">
    <property type="component" value="Unassembled WGS sequence"/>
</dbReference>
<keyword evidence="9" id="KW-1185">Reference proteome</keyword>
<evidence type="ECO:0000256" key="4">
    <source>
        <dbReference type="ARBA" id="ARBA00023273"/>
    </source>
</evidence>
<evidence type="ECO:0000256" key="2">
    <source>
        <dbReference type="ARBA" id="ARBA00022846"/>
    </source>
</evidence>
<dbReference type="InterPro" id="IPR029343">
    <property type="entry name" value="CCDC14"/>
</dbReference>
<comment type="subcellular location">
    <subcellularLocation>
        <location evidence="1">Cell projection</location>
        <location evidence="1">Cilium</location>
        <location evidence="1">Flagellum</location>
    </subcellularLocation>
</comment>
<dbReference type="FunFam" id="1.20.890.10:FF:000004">
    <property type="entry name" value="ropporin-1-like protein isoform X2"/>
    <property type="match status" value="1"/>
</dbReference>
<sequence>MHNFSEHFALPGNTKCAFEPPAKTSSDNNNPLCAASGTVIMPYTDTHISIPPQLPEILKQYTKGAIRTQPPDLLQWSADYFTAVARGDIPPGRERTERTPLSNWADLTPEILKVLHQRVGGRLIVHADELAHLWKVLNLPIDLFESVMNVGHFTEEVEWLKFLALSSSSLGVNITKTLKIICEVLSNDDSGPARIPFSTFQFLYTYIAEVDGEISLSHVNRMLNYIEQEIIGPDGLIKVNDFTRNPQVLSSGRLTGTAKLTSGRKQIGLRKACHSDVDSGYSLYSTDSEDQVATINNGLDRCAALLQGILQNEATGKETVRQKPGRATSVKAASRPLVTRGNTSKRKGLKKNLLAAPVHKEVVPGLNRKLTSSARPAEKEGELSSAVQNQSVQPIHVPFSQPSPAMHQKLCEHVQTQMALITGQASQSCNGISAVPPCPVSDPGYQNVTAFNYHLPTSTPALSPQLSANSLTIQSGLPPDGCNQCASQVGGTVFFPGVSAAAPTAQVQSVTTGPGMMPCVPPAMLNNPPAPLFLPSSGNEILPSQGNQEQRAKEADLIRCIQAHLALLQPHEAENNKGDENHQNLGPAPSQSLDPREEETAAECSEGTTSEEEDLNMLDIAPVRDTSCQTSFEKKVLKHKKASPEKTAQKVKTVKYLLGELKALVEDQDDSEILRLISEIDGCISLLPAVVGSTNVQAEIALALQPLRSENAQLRRRVRILNQQLRERERTEKESSQDCHFELVSLQSLNTTLQSQLKESLKGLESLQNKNEELLKIIQSQKEENKQFAKVIQEKDKELLENKQQFDIQATKLKIEVDEALGNVKNFQFKLEASEKENQILGITLRQRDAEVNRLRELTRTLQGSMAKLLSDLAVDNVRHRPGKGLTKSLLENYEKQMQTNPFPVSTSIMSYLKNLETDCVWKNEEPQFSHKIGELEMPRLAHEKLSADGSPKKTTVFGEEIPAPRVLPLLSKEDGETISDSGTLIEEDLKVDETIYIPLTSSASKKQPLVTEKRICTQHQVNAASKKLDYSCGLSDFKKQNDFGILDDAKIFDKFTGGYDLKKTTENTSEAMRNTARLEGDRLQVWPKDITIEAAKGLTDEPDRPQSEKHPYAPMPHKKESFQKTGSEISADSSFSVFDCMAGKSEWSVSSFSTFTSRDEEDFKNGLAALDANIARLQRTLHNSMLKQ</sequence>
<keyword evidence="4" id="KW-0966">Cell projection</keyword>
<keyword evidence="3" id="KW-0969">Cilium</keyword>
<feature type="compositionally biased region" description="Basic and acidic residues" evidence="7">
    <location>
        <begin position="1099"/>
        <end position="1120"/>
    </location>
</feature>
<evidence type="ECO:0000256" key="6">
    <source>
        <dbReference type="SAM" id="Coils"/>
    </source>
</evidence>
<accession>A0A151M0X7</accession>
<proteinExistence type="inferred from homology"/>
<dbReference type="EMBL" id="AKHW03006853">
    <property type="protein sequence ID" value="KYO18174.1"/>
    <property type="molecule type" value="Genomic_DNA"/>
</dbReference>
<comment type="caution">
    <text evidence="8">The sequence shown here is derived from an EMBL/GenBank/DDBJ whole genome shotgun (WGS) entry which is preliminary data.</text>
</comment>
<protein>
    <submittedName>
        <fullName evidence="8">Coiled-coil domain-containing protein 14</fullName>
    </submittedName>
</protein>
<feature type="region of interest" description="Disordered" evidence="7">
    <location>
        <begin position="574"/>
        <end position="618"/>
    </location>
</feature>
<dbReference type="GO" id="GO:0031514">
    <property type="term" value="C:motile cilium"/>
    <property type="evidence" value="ECO:0007669"/>
    <property type="project" value="UniProtKB-SubCell"/>
</dbReference>
<dbReference type="GO" id="GO:0034451">
    <property type="term" value="C:centriolar satellite"/>
    <property type="evidence" value="ECO:0007669"/>
    <property type="project" value="TreeGrafter"/>
</dbReference>
<evidence type="ECO:0000256" key="1">
    <source>
        <dbReference type="ARBA" id="ARBA00004230"/>
    </source>
</evidence>
<feature type="region of interest" description="Disordered" evidence="7">
    <location>
        <begin position="1097"/>
        <end position="1120"/>
    </location>
</feature>
<dbReference type="GO" id="GO:0071539">
    <property type="term" value="P:protein localization to centrosome"/>
    <property type="evidence" value="ECO:0007669"/>
    <property type="project" value="TreeGrafter"/>
</dbReference>
<name>A0A151M0X7_ALLMI</name>
<dbReference type="SUPFAM" id="SSF47391">
    <property type="entry name" value="Dimerization-anchoring domain of cAMP-dependent PK regulatory subunit"/>
    <property type="match status" value="1"/>
</dbReference>
<dbReference type="eggNOG" id="ENOG502R84N">
    <property type="taxonomic scope" value="Eukaryota"/>
</dbReference>
<evidence type="ECO:0000256" key="3">
    <source>
        <dbReference type="ARBA" id="ARBA00023069"/>
    </source>
</evidence>
<dbReference type="STRING" id="8496.A0A151M0X7"/>
<gene>
    <name evidence="8" type="primary">CCDC14</name>
    <name evidence="8" type="ORF">Y1Q_0011739</name>
</gene>
<organism evidence="8 9">
    <name type="scientific">Alligator mississippiensis</name>
    <name type="common">American alligator</name>
    <dbReference type="NCBI Taxonomy" id="8496"/>
    <lineage>
        <taxon>Eukaryota</taxon>
        <taxon>Metazoa</taxon>
        <taxon>Chordata</taxon>
        <taxon>Craniata</taxon>
        <taxon>Vertebrata</taxon>
        <taxon>Euteleostomi</taxon>
        <taxon>Archelosauria</taxon>
        <taxon>Archosauria</taxon>
        <taxon>Crocodylia</taxon>
        <taxon>Alligatoridae</taxon>
        <taxon>Alligatorinae</taxon>
        <taxon>Alligator</taxon>
    </lineage>
</organism>
<comment type="similarity">
    <text evidence="5">Belongs to the ropporin family.</text>
</comment>
<dbReference type="InterPro" id="IPR047844">
    <property type="entry name" value="ROP_DD"/>
</dbReference>